<organism evidence="2 3">
    <name type="scientific">Devosia insulae DS-56</name>
    <dbReference type="NCBI Taxonomy" id="1116389"/>
    <lineage>
        <taxon>Bacteria</taxon>
        <taxon>Pseudomonadati</taxon>
        <taxon>Pseudomonadota</taxon>
        <taxon>Alphaproteobacteria</taxon>
        <taxon>Hyphomicrobiales</taxon>
        <taxon>Devosiaceae</taxon>
        <taxon>Devosia</taxon>
    </lineage>
</organism>
<gene>
    <name evidence="2" type="ORF">VW23_005420</name>
</gene>
<evidence type="ECO:0000256" key="1">
    <source>
        <dbReference type="SAM" id="SignalP"/>
    </source>
</evidence>
<evidence type="ECO:0008006" key="4">
    <source>
        <dbReference type="Google" id="ProtNLM"/>
    </source>
</evidence>
<evidence type="ECO:0000313" key="2">
    <source>
        <dbReference type="EMBL" id="OEO28290.1"/>
    </source>
</evidence>
<evidence type="ECO:0000313" key="3">
    <source>
        <dbReference type="Proteomes" id="UP000095463"/>
    </source>
</evidence>
<dbReference type="OrthoDB" id="8420208at2"/>
<reference evidence="2 3" key="1">
    <citation type="journal article" date="2015" name="Genome Announc.">
        <title>Genome Assemblies of Three Soil-Associated Devosia species: D. insulae, D. limi, and D. soli.</title>
        <authorList>
            <person name="Hassan Y.I."/>
            <person name="Lepp D."/>
            <person name="Zhou T."/>
        </authorList>
    </citation>
    <scope>NUCLEOTIDE SEQUENCE [LARGE SCALE GENOMIC DNA]</scope>
    <source>
        <strain evidence="2 3">DS-56</strain>
    </source>
</reference>
<dbReference type="RefSeq" id="WP_069912392.1">
    <property type="nucleotide sequence ID" value="NZ_LAJE02000384.1"/>
</dbReference>
<keyword evidence="3" id="KW-1185">Reference proteome</keyword>
<comment type="caution">
    <text evidence="2">The sequence shown here is derived from an EMBL/GenBank/DDBJ whole genome shotgun (WGS) entry which is preliminary data.</text>
</comment>
<dbReference type="Proteomes" id="UP000095463">
    <property type="component" value="Unassembled WGS sequence"/>
</dbReference>
<proteinExistence type="predicted"/>
<dbReference type="AlphaFoldDB" id="A0A1E5XI62"/>
<dbReference type="EMBL" id="LAJE02000384">
    <property type="protein sequence ID" value="OEO28290.1"/>
    <property type="molecule type" value="Genomic_DNA"/>
</dbReference>
<sequence>MNRSHEKLLVATLAGLIIASAAVFAVQPAMAAGYDVESPAHIVGVKKWDTLNVRKWPASYSQKIGEFEPKSSVWVERCIIAPQGGSDWCLVEQQDTKGWVNAKFLKLAYDWDI</sequence>
<protein>
    <recommendedName>
        <fullName evidence="4">SH3b domain-containing protein</fullName>
    </recommendedName>
</protein>
<feature type="signal peptide" evidence="1">
    <location>
        <begin position="1"/>
        <end position="31"/>
    </location>
</feature>
<name>A0A1E5XI62_9HYPH</name>
<keyword evidence="1" id="KW-0732">Signal</keyword>
<accession>A0A1E5XI62</accession>
<dbReference type="Gene3D" id="2.30.30.40">
    <property type="entry name" value="SH3 Domains"/>
    <property type="match status" value="1"/>
</dbReference>
<feature type="chain" id="PRO_5009190240" description="SH3b domain-containing protein" evidence="1">
    <location>
        <begin position="32"/>
        <end position="113"/>
    </location>
</feature>